<reference evidence="3 4" key="1">
    <citation type="submission" date="2022-06" db="EMBL/GenBank/DDBJ databases">
        <title>Haloarcula sp. a new haloarchaeum isolate from saline soil.</title>
        <authorList>
            <person name="Strakova D."/>
            <person name="Galisteo C."/>
            <person name="Sanchez-Porro C."/>
            <person name="Ventosa A."/>
        </authorList>
    </citation>
    <scope>NUCLEOTIDE SEQUENCE [LARGE SCALE GENOMIC DNA]</scope>
    <source>
        <strain evidence="3 4">S1CR25-12</strain>
    </source>
</reference>
<dbReference type="EMBL" id="JAMQON010000002">
    <property type="protein sequence ID" value="MDS0259428.1"/>
    <property type="molecule type" value="Genomic_DNA"/>
</dbReference>
<feature type="transmembrane region" description="Helical" evidence="1">
    <location>
        <begin position="66"/>
        <end position="89"/>
    </location>
</feature>
<keyword evidence="4" id="KW-1185">Reference proteome</keyword>
<dbReference type="InterPro" id="IPR006976">
    <property type="entry name" value="VanZ-like"/>
</dbReference>
<dbReference type="PANTHER" id="PTHR28008:SF1">
    <property type="entry name" value="DOMAIN PROTEIN, PUTATIVE (AFU_ORTHOLOGUE AFUA_3G10980)-RELATED"/>
    <property type="match status" value="1"/>
</dbReference>
<dbReference type="Proteomes" id="UP001259659">
    <property type="component" value="Unassembled WGS sequence"/>
</dbReference>
<dbReference type="RefSeq" id="WP_310919037.1">
    <property type="nucleotide sequence ID" value="NZ_JAMQON010000002.1"/>
</dbReference>
<organism evidence="3 4">
    <name type="scientific">Haloarcula saliterrae</name>
    <dbReference type="NCBI Taxonomy" id="2950534"/>
    <lineage>
        <taxon>Archaea</taxon>
        <taxon>Methanobacteriati</taxon>
        <taxon>Methanobacteriota</taxon>
        <taxon>Stenosarchaea group</taxon>
        <taxon>Halobacteria</taxon>
        <taxon>Halobacteriales</taxon>
        <taxon>Haloarculaceae</taxon>
        <taxon>Haloarcula</taxon>
    </lineage>
</organism>
<evidence type="ECO:0000313" key="3">
    <source>
        <dbReference type="EMBL" id="MDS0259428.1"/>
    </source>
</evidence>
<evidence type="ECO:0000313" key="4">
    <source>
        <dbReference type="Proteomes" id="UP001259659"/>
    </source>
</evidence>
<name>A0ABU2FBZ0_9EURY</name>
<sequence>MDRSALRELPAVGFAALLLVVSLLPAPETGGPTPAPLGIALDKWVHAGSYGVLAFLLSWGRGSRTVAATAVLAALAVGYGVGIELLQTLVPSRSLSVADVLANAVGAVLGALAWAAVTAPSARAVWRSEQ</sequence>
<keyword evidence="1" id="KW-0472">Membrane</keyword>
<feature type="transmembrane region" description="Helical" evidence="1">
    <location>
        <begin position="101"/>
        <end position="126"/>
    </location>
</feature>
<dbReference type="NCBIfam" id="NF037970">
    <property type="entry name" value="vanZ_1"/>
    <property type="match status" value="1"/>
</dbReference>
<proteinExistence type="predicted"/>
<protein>
    <submittedName>
        <fullName evidence="3">VanZ family protein</fullName>
    </submittedName>
</protein>
<dbReference type="Pfam" id="PF04892">
    <property type="entry name" value="VanZ"/>
    <property type="match status" value="1"/>
</dbReference>
<comment type="caution">
    <text evidence="3">The sequence shown here is derived from an EMBL/GenBank/DDBJ whole genome shotgun (WGS) entry which is preliminary data.</text>
</comment>
<dbReference type="PANTHER" id="PTHR28008">
    <property type="entry name" value="DOMAIN PROTEIN, PUTATIVE (AFU_ORTHOLOGUE AFUA_3G10980)-RELATED"/>
    <property type="match status" value="1"/>
</dbReference>
<gene>
    <name evidence="3" type="ORF">NDI56_08490</name>
</gene>
<evidence type="ECO:0000259" key="2">
    <source>
        <dbReference type="Pfam" id="PF04892"/>
    </source>
</evidence>
<accession>A0ABU2FBZ0</accession>
<keyword evidence="1" id="KW-1133">Transmembrane helix</keyword>
<feature type="domain" description="VanZ-like" evidence="2">
    <location>
        <begin position="41"/>
        <end position="115"/>
    </location>
</feature>
<feature type="transmembrane region" description="Helical" evidence="1">
    <location>
        <begin position="41"/>
        <end position="59"/>
    </location>
</feature>
<evidence type="ECO:0000256" key="1">
    <source>
        <dbReference type="SAM" id="Phobius"/>
    </source>
</evidence>
<keyword evidence="1" id="KW-0812">Transmembrane</keyword>